<dbReference type="Gene3D" id="1.10.167.10">
    <property type="entry name" value="Regulator of G-protein Signalling 4, domain 2"/>
    <property type="match status" value="1"/>
</dbReference>
<sequence length="398" mass="45708">MVDDNLSLEWKEIFANPRCLWRKDTDETSEQVAKKDHYVQGILGCRVSLEGILLNLYDEPVDLRHFGLYCETELTEDMLSFILIVQRIKDAPPEFQEYQHLVNEIVKVYLQQGGSLEINVEVKKKEQFLAQYRSNDKWAHPQYGLFDGISKAAMNSLQFNSFARFIHHFIYEIDIPAIRSQTFWCCNCHEASCSRFFTFPVFQGLSYTRSLRFVEIVLCTLIVFELIMFESCTYSCGYLAITSLARAICGPRLDVTSLLIVIVSSPLRIKETGYVFDENGRFKTLIYVFLSGSMLLLQYMQVNWVVICAIAVALGLTSFIRLKCNEWCFLSASLTWFGIPGPQAKLLKVIRKRTPDISLPERIETPILSDREEKGQTTVSSEDQPCKAQDETPRINGI</sequence>
<evidence type="ECO:0000313" key="4">
    <source>
        <dbReference type="EMBL" id="CAE0652750.1"/>
    </source>
</evidence>
<dbReference type="PROSITE" id="PS50132">
    <property type="entry name" value="RGS"/>
    <property type="match status" value="1"/>
</dbReference>
<gene>
    <name evidence="4" type="ORF">LGLO00237_LOCUS5770</name>
</gene>
<evidence type="ECO:0000256" key="2">
    <source>
        <dbReference type="SAM" id="Phobius"/>
    </source>
</evidence>
<protein>
    <recommendedName>
        <fullName evidence="3">RGS domain-containing protein</fullName>
    </recommendedName>
</protein>
<dbReference type="AlphaFoldDB" id="A0A7S3YIK2"/>
<feature type="transmembrane region" description="Helical" evidence="2">
    <location>
        <begin position="304"/>
        <end position="322"/>
    </location>
</feature>
<dbReference type="SUPFAM" id="SSF48097">
    <property type="entry name" value="Regulator of G-protein signaling, RGS"/>
    <property type="match status" value="1"/>
</dbReference>
<dbReference type="InterPro" id="IPR044926">
    <property type="entry name" value="RGS_subdomain_2"/>
</dbReference>
<dbReference type="InterPro" id="IPR036305">
    <property type="entry name" value="RGS_sf"/>
</dbReference>
<organism evidence="4">
    <name type="scientific">Lotharella globosa</name>
    <dbReference type="NCBI Taxonomy" id="91324"/>
    <lineage>
        <taxon>Eukaryota</taxon>
        <taxon>Sar</taxon>
        <taxon>Rhizaria</taxon>
        <taxon>Cercozoa</taxon>
        <taxon>Chlorarachniophyceae</taxon>
        <taxon>Lotharella</taxon>
    </lineage>
</organism>
<name>A0A7S3YIK2_9EUKA</name>
<feature type="compositionally biased region" description="Basic and acidic residues" evidence="1">
    <location>
        <begin position="384"/>
        <end position="398"/>
    </location>
</feature>
<dbReference type="InterPro" id="IPR016137">
    <property type="entry name" value="RGS"/>
</dbReference>
<reference evidence="4" key="1">
    <citation type="submission" date="2021-01" db="EMBL/GenBank/DDBJ databases">
        <authorList>
            <person name="Corre E."/>
            <person name="Pelletier E."/>
            <person name="Niang G."/>
            <person name="Scheremetjew M."/>
            <person name="Finn R."/>
            <person name="Kale V."/>
            <person name="Holt S."/>
            <person name="Cochrane G."/>
            <person name="Meng A."/>
            <person name="Brown T."/>
            <person name="Cohen L."/>
        </authorList>
    </citation>
    <scope>NUCLEOTIDE SEQUENCE</scope>
    <source>
        <strain evidence="4">CCCM811</strain>
    </source>
</reference>
<proteinExistence type="predicted"/>
<keyword evidence="2" id="KW-0812">Transmembrane</keyword>
<evidence type="ECO:0000259" key="3">
    <source>
        <dbReference type="PROSITE" id="PS50132"/>
    </source>
</evidence>
<dbReference type="Pfam" id="PF00615">
    <property type="entry name" value="RGS"/>
    <property type="match status" value="1"/>
</dbReference>
<feature type="domain" description="RGS" evidence="3">
    <location>
        <begin position="52"/>
        <end position="171"/>
    </location>
</feature>
<feature type="region of interest" description="Disordered" evidence="1">
    <location>
        <begin position="370"/>
        <end position="398"/>
    </location>
</feature>
<evidence type="ECO:0000256" key="1">
    <source>
        <dbReference type="SAM" id="MobiDB-lite"/>
    </source>
</evidence>
<keyword evidence="2" id="KW-0472">Membrane</keyword>
<keyword evidence="2" id="KW-1133">Transmembrane helix</keyword>
<dbReference type="EMBL" id="HBIV01007757">
    <property type="protein sequence ID" value="CAE0652750.1"/>
    <property type="molecule type" value="Transcribed_RNA"/>
</dbReference>
<accession>A0A7S3YIK2</accession>